<proteinExistence type="predicted"/>
<keyword evidence="2" id="KW-1185">Reference proteome</keyword>
<evidence type="ECO:0000313" key="1">
    <source>
        <dbReference type="EMBL" id="KAK1265355.1"/>
    </source>
</evidence>
<dbReference type="PANTHER" id="PTHR47926:SF476">
    <property type="entry name" value="PENTATRICOPEPTIDE REPEAT-CONTAINING PROTEIN"/>
    <property type="match status" value="1"/>
</dbReference>
<reference evidence="1" key="2">
    <citation type="submission" date="2023-06" db="EMBL/GenBank/DDBJ databases">
        <authorList>
            <person name="Ma L."/>
            <person name="Liu K.-W."/>
            <person name="Li Z."/>
            <person name="Hsiao Y.-Y."/>
            <person name="Qi Y."/>
            <person name="Fu T."/>
            <person name="Tang G."/>
            <person name="Zhang D."/>
            <person name="Sun W.-H."/>
            <person name="Liu D.-K."/>
            <person name="Li Y."/>
            <person name="Chen G.-Z."/>
            <person name="Liu X.-D."/>
            <person name="Liao X.-Y."/>
            <person name="Jiang Y.-T."/>
            <person name="Yu X."/>
            <person name="Hao Y."/>
            <person name="Huang J."/>
            <person name="Zhao X.-W."/>
            <person name="Ke S."/>
            <person name="Chen Y.-Y."/>
            <person name="Wu W.-L."/>
            <person name="Hsu J.-L."/>
            <person name="Lin Y.-F."/>
            <person name="Huang M.-D."/>
            <person name="Li C.-Y."/>
            <person name="Huang L."/>
            <person name="Wang Z.-W."/>
            <person name="Zhao X."/>
            <person name="Zhong W.-Y."/>
            <person name="Peng D.-H."/>
            <person name="Ahmad S."/>
            <person name="Lan S."/>
            <person name="Zhang J.-S."/>
            <person name="Tsai W.-C."/>
            <person name="Van De Peer Y."/>
            <person name="Liu Z.-J."/>
        </authorList>
    </citation>
    <scope>NUCLEOTIDE SEQUENCE</scope>
    <source>
        <strain evidence="1">SCP</strain>
        <tissue evidence="1">Leaves</tissue>
    </source>
</reference>
<dbReference type="Proteomes" id="UP001179952">
    <property type="component" value="Unassembled WGS sequence"/>
</dbReference>
<dbReference type="AlphaFoldDB" id="A0AAV9AML2"/>
<dbReference type="InterPro" id="IPR011990">
    <property type="entry name" value="TPR-like_helical_dom_sf"/>
</dbReference>
<dbReference type="GO" id="GO:0009451">
    <property type="term" value="P:RNA modification"/>
    <property type="evidence" value="ECO:0007669"/>
    <property type="project" value="InterPro"/>
</dbReference>
<reference evidence="1" key="1">
    <citation type="journal article" date="2023" name="Nat. Commun.">
        <title>Diploid and tetraploid genomes of Acorus and the evolution of monocots.</title>
        <authorList>
            <person name="Ma L."/>
            <person name="Liu K.W."/>
            <person name="Li Z."/>
            <person name="Hsiao Y.Y."/>
            <person name="Qi Y."/>
            <person name="Fu T."/>
            <person name="Tang G.D."/>
            <person name="Zhang D."/>
            <person name="Sun W.H."/>
            <person name="Liu D.K."/>
            <person name="Li Y."/>
            <person name="Chen G.Z."/>
            <person name="Liu X.D."/>
            <person name="Liao X.Y."/>
            <person name="Jiang Y.T."/>
            <person name="Yu X."/>
            <person name="Hao Y."/>
            <person name="Huang J."/>
            <person name="Zhao X.W."/>
            <person name="Ke S."/>
            <person name="Chen Y.Y."/>
            <person name="Wu W.L."/>
            <person name="Hsu J.L."/>
            <person name="Lin Y.F."/>
            <person name="Huang M.D."/>
            <person name="Li C.Y."/>
            <person name="Huang L."/>
            <person name="Wang Z.W."/>
            <person name="Zhao X."/>
            <person name="Zhong W.Y."/>
            <person name="Peng D.H."/>
            <person name="Ahmad S."/>
            <person name="Lan S."/>
            <person name="Zhang J.S."/>
            <person name="Tsai W.C."/>
            <person name="Van de Peer Y."/>
            <person name="Liu Z.J."/>
        </authorList>
    </citation>
    <scope>NUCLEOTIDE SEQUENCE</scope>
    <source>
        <strain evidence="1">SCP</strain>
    </source>
</reference>
<dbReference type="Gene3D" id="1.25.40.10">
    <property type="entry name" value="Tetratricopeptide repeat domain"/>
    <property type="match status" value="1"/>
</dbReference>
<dbReference type="EMBL" id="JAUJYN010000008">
    <property type="protein sequence ID" value="KAK1265355.1"/>
    <property type="molecule type" value="Genomic_DNA"/>
</dbReference>
<evidence type="ECO:0000313" key="2">
    <source>
        <dbReference type="Proteomes" id="UP001179952"/>
    </source>
</evidence>
<sequence length="154" mass="17701">MRAFARTMSRSRRSCSGCICQGFVDAGGGYFDRMSGEFDVMPQMEHYECMIELFGRHGRMGELEEFVNRMLFDPTVPMWTLVFDCCREYGDSRLGEWAAKRLKESNPGGSLLSWMAGIIRIDTHAEITQTKFVFHNGYYTFNNKSTVVFKLVLS</sequence>
<dbReference type="PANTHER" id="PTHR47926">
    <property type="entry name" value="PENTATRICOPEPTIDE REPEAT-CONTAINING PROTEIN"/>
    <property type="match status" value="1"/>
</dbReference>
<protein>
    <submittedName>
        <fullName evidence="1">Pentatricopeptide repeat-containing protein</fullName>
    </submittedName>
</protein>
<comment type="caution">
    <text evidence="1">The sequence shown here is derived from an EMBL/GenBank/DDBJ whole genome shotgun (WGS) entry which is preliminary data.</text>
</comment>
<accession>A0AAV9AML2</accession>
<organism evidence="1 2">
    <name type="scientific">Acorus gramineus</name>
    <name type="common">Dwarf sweet flag</name>
    <dbReference type="NCBI Taxonomy" id="55184"/>
    <lineage>
        <taxon>Eukaryota</taxon>
        <taxon>Viridiplantae</taxon>
        <taxon>Streptophyta</taxon>
        <taxon>Embryophyta</taxon>
        <taxon>Tracheophyta</taxon>
        <taxon>Spermatophyta</taxon>
        <taxon>Magnoliopsida</taxon>
        <taxon>Liliopsida</taxon>
        <taxon>Acoraceae</taxon>
        <taxon>Acorus</taxon>
    </lineage>
</organism>
<name>A0AAV9AML2_ACOGR</name>
<dbReference type="InterPro" id="IPR046960">
    <property type="entry name" value="PPR_At4g14850-like_plant"/>
</dbReference>
<gene>
    <name evidence="1" type="ORF">QJS04_geneDACA010643</name>
</gene>
<dbReference type="GO" id="GO:0003723">
    <property type="term" value="F:RNA binding"/>
    <property type="evidence" value="ECO:0007669"/>
    <property type="project" value="InterPro"/>
</dbReference>